<dbReference type="SUPFAM" id="SSF53474">
    <property type="entry name" value="alpha/beta-Hydrolases"/>
    <property type="match status" value="1"/>
</dbReference>
<dbReference type="EMBL" id="CP011253">
    <property type="protein sequence ID" value="AKC70109.1"/>
    <property type="molecule type" value="Genomic_DNA"/>
</dbReference>
<dbReference type="RefSeq" id="WP_046291362.1">
    <property type="nucleotide sequence ID" value="NZ_CP011253.3"/>
</dbReference>
<dbReference type="KEGG" id="pox:MB84_12370"/>
<name>A0A0E3U6L2_9BURK</name>
<evidence type="ECO:0000313" key="1">
    <source>
        <dbReference type="EMBL" id="AKC70109.1"/>
    </source>
</evidence>
<evidence type="ECO:0000313" key="2">
    <source>
        <dbReference type="Proteomes" id="UP000035050"/>
    </source>
</evidence>
<dbReference type="InterPro" id="IPR029058">
    <property type="entry name" value="AB_hydrolase_fold"/>
</dbReference>
<dbReference type="GO" id="GO:0017171">
    <property type="term" value="F:serine hydrolase activity"/>
    <property type="evidence" value="ECO:0007669"/>
    <property type="project" value="TreeGrafter"/>
</dbReference>
<sequence length="109" mass="12135">MTEYARRIEGHPNTGHVVGWSDGAIQGIDLAIRYPDRVGKIVAFGVNTIKSKVLILDGEHDEGIKLEHNIYMAHTIPGAQLMILPGVSHFAFIQDPTMFNFAITHFLDH</sequence>
<dbReference type="PANTHER" id="PTHR46331:SF2">
    <property type="entry name" value="VALACYCLOVIR HYDROLASE"/>
    <property type="match status" value="1"/>
</dbReference>
<dbReference type="Gene3D" id="3.40.50.1820">
    <property type="entry name" value="alpha/beta hydrolase"/>
    <property type="match status" value="1"/>
</dbReference>
<proteinExistence type="predicted"/>
<keyword evidence="2" id="KW-1185">Reference proteome</keyword>
<dbReference type="PATRIC" id="fig|573737.6.peg.3362"/>
<dbReference type="Proteomes" id="UP000035050">
    <property type="component" value="Chromosome"/>
</dbReference>
<gene>
    <name evidence="1" type="ORF">MB84_12370</name>
</gene>
<accession>A0A0E3U6L2</accession>
<reference evidence="1" key="1">
    <citation type="submission" date="2016-06" db="EMBL/GenBank/DDBJ databases">
        <title>Pandoraea oxalativorans DSM 23570 Genome Sequencing.</title>
        <authorList>
            <person name="Ee R."/>
            <person name="Lim Y.-L."/>
            <person name="Yong D."/>
            <person name="Yin W.-F."/>
            <person name="Chan K.-G."/>
        </authorList>
    </citation>
    <scope>NUCLEOTIDE SEQUENCE</scope>
    <source>
        <strain evidence="1">DSM 23570</strain>
    </source>
</reference>
<organism evidence="1 2">
    <name type="scientific">Pandoraea oxalativorans</name>
    <dbReference type="NCBI Taxonomy" id="573737"/>
    <lineage>
        <taxon>Bacteria</taxon>
        <taxon>Pseudomonadati</taxon>
        <taxon>Pseudomonadota</taxon>
        <taxon>Betaproteobacteria</taxon>
        <taxon>Burkholderiales</taxon>
        <taxon>Burkholderiaceae</taxon>
        <taxon>Pandoraea</taxon>
    </lineage>
</organism>
<dbReference type="OrthoDB" id="9780765at2"/>
<dbReference type="PANTHER" id="PTHR46331">
    <property type="entry name" value="VALACYCLOVIR HYDROLASE"/>
    <property type="match status" value="1"/>
</dbReference>
<protein>
    <submittedName>
        <fullName evidence="1">Uncharacterized protein</fullName>
    </submittedName>
</protein>
<dbReference type="AlphaFoldDB" id="A0A0E3U6L2"/>
<dbReference type="HOGENOM" id="CLU_2181319_0_0_4"/>